<dbReference type="Proteomes" id="UP000838878">
    <property type="component" value="Chromosome 1"/>
</dbReference>
<feature type="compositionally biased region" description="Basic residues" evidence="5">
    <location>
        <begin position="458"/>
        <end position="468"/>
    </location>
</feature>
<feature type="region of interest" description="Disordered" evidence="5">
    <location>
        <begin position="427"/>
        <end position="621"/>
    </location>
</feature>
<dbReference type="PANTHER" id="PTHR13026:SF0">
    <property type="entry name" value="RIBOSOMAL RNA PROCESSING 1B"/>
    <property type="match status" value="1"/>
</dbReference>
<organism evidence="6 7">
    <name type="scientific">Brenthis ino</name>
    <name type="common">lesser marbled fritillary</name>
    <dbReference type="NCBI Taxonomy" id="405034"/>
    <lineage>
        <taxon>Eukaryota</taxon>
        <taxon>Metazoa</taxon>
        <taxon>Ecdysozoa</taxon>
        <taxon>Arthropoda</taxon>
        <taxon>Hexapoda</taxon>
        <taxon>Insecta</taxon>
        <taxon>Pterygota</taxon>
        <taxon>Neoptera</taxon>
        <taxon>Endopterygota</taxon>
        <taxon>Lepidoptera</taxon>
        <taxon>Glossata</taxon>
        <taxon>Ditrysia</taxon>
        <taxon>Papilionoidea</taxon>
        <taxon>Nymphalidae</taxon>
        <taxon>Heliconiinae</taxon>
        <taxon>Argynnini</taxon>
        <taxon>Brenthis</taxon>
    </lineage>
</organism>
<evidence type="ECO:0008006" key="8">
    <source>
        <dbReference type="Google" id="ProtNLM"/>
    </source>
</evidence>
<evidence type="ECO:0000256" key="4">
    <source>
        <dbReference type="ARBA" id="ARBA00023242"/>
    </source>
</evidence>
<reference evidence="6" key="1">
    <citation type="submission" date="2021-12" db="EMBL/GenBank/DDBJ databases">
        <authorList>
            <person name="Martin H S."/>
        </authorList>
    </citation>
    <scope>NUCLEOTIDE SEQUENCE</scope>
</reference>
<keyword evidence="4" id="KW-0539">Nucleus</keyword>
<protein>
    <recommendedName>
        <fullName evidence="8">Ribosomal RNA processing protein 1 homolog</fullName>
    </recommendedName>
</protein>
<feature type="compositionally biased region" description="Basic and acidic residues" evidence="5">
    <location>
        <begin position="549"/>
        <end position="575"/>
    </location>
</feature>
<comment type="similarity">
    <text evidence="2">Belongs to the RRP1 family.</text>
</comment>
<feature type="non-terminal residue" evidence="6">
    <location>
        <position position="621"/>
    </location>
</feature>
<evidence type="ECO:0000313" key="6">
    <source>
        <dbReference type="EMBL" id="CAH0712975.1"/>
    </source>
</evidence>
<dbReference type="GO" id="GO:0030688">
    <property type="term" value="C:preribosome, small subunit precursor"/>
    <property type="evidence" value="ECO:0007669"/>
    <property type="project" value="InterPro"/>
</dbReference>
<name>A0A8S4HVC0_9NEOP</name>
<evidence type="ECO:0000256" key="5">
    <source>
        <dbReference type="SAM" id="MobiDB-lite"/>
    </source>
</evidence>
<dbReference type="InterPro" id="IPR010301">
    <property type="entry name" value="RRP1"/>
</dbReference>
<gene>
    <name evidence="6" type="ORF">BINO364_LOCUS183</name>
</gene>
<feature type="compositionally biased region" description="Basic residues" evidence="5">
    <location>
        <begin position="8"/>
        <end position="20"/>
    </location>
</feature>
<dbReference type="Pfam" id="PF05997">
    <property type="entry name" value="Nop52"/>
    <property type="match status" value="1"/>
</dbReference>
<feature type="compositionally biased region" description="Basic and acidic residues" evidence="5">
    <location>
        <begin position="591"/>
        <end position="604"/>
    </location>
</feature>
<dbReference type="PANTHER" id="PTHR13026">
    <property type="entry name" value="NNP-1 PROTEIN NOVEL NUCLEAR PROTEIN 1 NOP52"/>
    <property type="match status" value="1"/>
</dbReference>
<feature type="region of interest" description="Disordered" evidence="5">
    <location>
        <begin position="273"/>
        <end position="308"/>
    </location>
</feature>
<feature type="compositionally biased region" description="Acidic residues" evidence="5">
    <location>
        <begin position="279"/>
        <end position="304"/>
    </location>
</feature>
<dbReference type="EMBL" id="OV170221">
    <property type="protein sequence ID" value="CAH0712975.1"/>
    <property type="molecule type" value="Genomic_DNA"/>
</dbReference>
<comment type="subcellular location">
    <subcellularLocation>
        <location evidence="1">Nucleus</location>
    </subcellularLocation>
</comment>
<feature type="compositionally biased region" description="Basic and acidic residues" evidence="5">
    <location>
        <begin position="444"/>
        <end position="457"/>
    </location>
</feature>
<feature type="compositionally biased region" description="Basic and acidic residues" evidence="5">
    <location>
        <begin position="612"/>
        <end position="621"/>
    </location>
</feature>
<dbReference type="OrthoDB" id="2019504at2759"/>
<feature type="compositionally biased region" description="Low complexity" evidence="5">
    <location>
        <begin position="507"/>
        <end position="528"/>
    </location>
</feature>
<dbReference type="GO" id="GO:0005634">
    <property type="term" value="C:nucleus"/>
    <property type="evidence" value="ECO:0007669"/>
    <property type="project" value="UniProtKB-SubCell"/>
</dbReference>
<feature type="compositionally biased region" description="Basic and acidic residues" evidence="5">
    <location>
        <begin position="469"/>
        <end position="483"/>
    </location>
</feature>
<evidence type="ECO:0000256" key="3">
    <source>
        <dbReference type="ARBA" id="ARBA00022552"/>
    </source>
</evidence>
<evidence type="ECO:0000256" key="2">
    <source>
        <dbReference type="ARBA" id="ARBA00006374"/>
    </source>
</evidence>
<feature type="region of interest" description="Disordered" evidence="5">
    <location>
        <begin position="1"/>
        <end position="20"/>
    </location>
</feature>
<dbReference type="GO" id="GO:0006364">
    <property type="term" value="P:rRNA processing"/>
    <property type="evidence" value="ECO:0007669"/>
    <property type="project" value="UniProtKB-KW"/>
</dbReference>
<keyword evidence="3" id="KW-0698">rRNA processing</keyword>
<evidence type="ECO:0000256" key="1">
    <source>
        <dbReference type="ARBA" id="ARBA00004123"/>
    </source>
</evidence>
<keyword evidence="7" id="KW-1185">Reference proteome</keyword>
<proteinExistence type="inferred from homology"/>
<accession>A0A8S4HVC0</accession>
<dbReference type="AlphaFoldDB" id="A0A8S4HVC0"/>
<evidence type="ECO:0000313" key="7">
    <source>
        <dbReference type="Proteomes" id="UP000838878"/>
    </source>
</evidence>
<sequence length="621" mass="71254">MKLPDKNKSKKQKIKKKPITKPKKEKVLVVAQEFKFARLLSGNEKKTRDRVLKTFKKWLLNCFEKGYEFKEDDFVRVWKGLFYAVWMSDKPLVQEDLCESISEILDLFPANQFQYAVMMMKAGFKVLATEWYGIDQHRMDKFLMLVRRYLRGSFRCLRRCKWSIESCKLFSDMLCTEDGLLAIKTPQYARNATSMVLHVIDCYLEELSKISKGQIPDESLTVLMYPFSQQVCLGDGVISISSRRLLTALIKQSDLGLEYESVTRVWQKMGCPPGGPEALEAESDDEEDQPEDMDDDEMGNGEEVLDPRAGRVDVTLEPLPVPSPLLAEQLRGLMAASASRAFKRAKLCLERFEELSRNSYPLKVPAPFTAGLEPPLAAAEPMQAASRLSKLEKTLVNSSDELALRGLSRKHRKRLLARTRAGLSIVDDANDNTDSTNGDWLVETTKENKNNDTNKENKNKKKNRKRKHQKEDGEGENNKKPKTNESNQESSKKKKKESKNSEKKTEVNNVKQKTPENNVNKTKNVNKSNENKDKLTNGPNKQGLSANNKENKKNNKEKKKENKEAQEKKQTDKQPKFLVTKVKNYQKQVSPKKESPKKMKKDNQNKQMMMDTPKKVQEKKI</sequence>